<evidence type="ECO:0000313" key="1">
    <source>
        <dbReference type="EMBL" id="AGF89506.1"/>
    </source>
</evidence>
<dbReference type="EMBL" id="KC139649">
    <property type="protein sequence ID" value="AGF89506.1"/>
    <property type="molecule type" value="Genomic_DNA"/>
</dbReference>
<sequence>MTKWKICHKSGRVLFITRNEQTALNRAQYGWMVEKVDDRYEIAEQHGMSIEFIDWFWENKKASLGSVWFITMAMMWEGWKGALGNPVGEIIERPCDAELRAPGETYPYMRGKLKMERMPVGTKFYAHINHRPTNI</sequence>
<keyword evidence="2" id="KW-1185">Reference proteome</keyword>
<reference evidence="1 2" key="1">
    <citation type="journal article" date="2013" name="BMC Genomics">
        <title>Genomic characterization provides new insight into Salmonella phage diversity.</title>
        <authorList>
            <person name="Moreno Switt A.I."/>
            <person name="Orsi R.H."/>
            <person name="den Bakker H.C."/>
            <person name="Vongkamjan K."/>
            <person name="Altier C."/>
            <person name="Wiedmann M."/>
        </authorList>
    </citation>
    <scope>NUCLEOTIDE SEQUENCE [LARGE SCALE GENOMIC DNA]</scope>
</reference>
<name>S4TRG3_9CAUD</name>
<protein>
    <submittedName>
        <fullName evidence="1">Uncharacterized protein</fullName>
    </submittedName>
</protein>
<dbReference type="OrthoDB" id="22011at10239"/>
<evidence type="ECO:0000313" key="2">
    <source>
        <dbReference type="Proteomes" id="UP000232857"/>
    </source>
</evidence>
<dbReference type="InterPro" id="IPR020156">
    <property type="entry name" value="DUF5490"/>
</dbReference>
<dbReference type="Proteomes" id="UP000232857">
    <property type="component" value="Genome"/>
</dbReference>
<proteinExistence type="predicted"/>
<accession>S4TRG3</accession>
<gene>
    <name evidence="1" type="ORF">SP069_00035</name>
</gene>
<dbReference type="Pfam" id="PF17593">
    <property type="entry name" value="DUF5490"/>
    <property type="match status" value="1"/>
</dbReference>
<organism evidence="1 2">
    <name type="scientific">Salmonella phage SP069</name>
    <dbReference type="NCBI Taxonomy" id="1173760"/>
    <lineage>
        <taxon>Viruses</taxon>
        <taxon>Duplodnaviria</taxon>
        <taxon>Heunggongvirae</taxon>
        <taxon>Uroviricota</taxon>
        <taxon>Caudoviricetes</taxon>
        <taxon>Nonanavirus</taxon>
        <taxon>Nonanavirus SP069</taxon>
    </lineage>
</organism>